<feature type="non-terminal residue" evidence="7">
    <location>
        <position position="744"/>
    </location>
</feature>
<dbReference type="GO" id="GO:0005068">
    <property type="term" value="F:transmembrane receptor protein tyrosine kinase adaptor activity"/>
    <property type="evidence" value="ECO:0007669"/>
    <property type="project" value="TreeGrafter"/>
</dbReference>
<dbReference type="PANTHER" id="PTHR10872:SF1">
    <property type="entry name" value="SH2B ADAPTER PROTEIN 3"/>
    <property type="match status" value="1"/>
</dbReference>
<dbReference type="EMBL" id="JAAWVO010018097">
    <property type="protein sequence ID" value="MBN3314850.1"/>
    <property type="molecule type" value="Genomic_DNA"/>
</dbReference>
<dbReference type="CDD" id="cd01231">
    <property type="entry name" value="PH_SH2B_family"/>
    <property type="match status" value="1"/>
</dbReference>
<dbReference type="GO" id="GO:0005886">
    <property type="term" value="C:plasma membrane"/>
    <property type="evidence" value="ECO:0007669"/>
    <property type="project" value="TreeGrafter"/>
</dbReference>
<dbReference type="InterPro" id="IPR036290">
    <property type="entry name" value="Phe_ZIP_sf"/>
</dbReference>
<organism evidence="7 8">
    <name type="scientific">Atractosteus spatula</name>
    <name type="common">Alligator gar</name>
    <name type="synonym">Lepisosteus spatula</name>
    <dbReference type="NCBI Taxonomy" id="7917"/>
    <lineage>
        <taxon>Eukaryota</taxon>
        <taxon>Metazoa</taxon>
        <taxon>Chordata</taxon>
        <taxon>Craniata</taxon>
        <taxon>Vertebrata</taxon>
        <taxon>Euteleostomi</taxon>
        <taxon>Actinopterygii</taxon>
        <taxon>Neopterygii</taxon>
        <taxon>Holostei</taxon>
        <taxon>Semionotiformes</taxon>
        <taxon>Lepisosteidae</taxon>
        <taxon>Atractosteus</taxon>
    </lineage>
</organism>
<dbReference type="Pfam" id="PF00017">
    <property type="entry name" value="SH2"/>
    <property type="match status" value="1"/>
</dbReference>
<feature type="region of interest" description="Disordered" evidence="5">
    <location>
        <begin position="125"/>
        <end position="171"/>
    </location>
</feature>
<evidence type="ECO:0000256" key="5">
    <source>
        <dbReference type="SAM" id="MobiDB-lite"/>
    </source>
</evidence>
<keyword evidence="8" id="KW-1185">Reference proteome</keyword>
<sequence length="744" mass="82268">MNGNTIQQGTTSPSVAQPRGWKEFCELHAIATAKELAQQYRRFASERGQHDVVAADSFSKQFAELFQQYFRHEVGGEAPAMTGRYRIASFSGAQDYREAQRHLAEGPQAFLAVLAPKVEPLVAPREQERGVRRAPADTNCPARALPRSRSSEELSASAPPAPAPAGPGVTHFSMSQIRHSVRGLFRQQRASRRGRPRESCKEGHLKYLMVDDTSLDTLPNWQRCKLMVRKTEGTDEEYLLELFDPPKSCSPRRDRPIGRKVPLQVRGSRCLLDGLERACPGRLAPGPHSAVELRLLCAVARTTAGSSPKLRAPCSAITEIRRCNRLEMPDNMNTFVLKVNHFPGSLIFETDNDQQVSSWTTEIKECINTGDASTTSENLLVSRISLIMASVTEQSQHSSCCAPVSCFLFPAALPHSAARPCQCPGLPQPAEFQAGGVFLAGQQETAALQCRRSGCCSLFSRCIQRDPPIPPALESNLSDSADMELLTSPLSDLFPSARRGSSESMGQGATHFAVGEQIYQKTDHFLSSYPWFHGPISRVKAAHLVQMAGTRGHGVFLVRQSETRRGDYVLTFNFQGKAKHLRLSVTDRGQCRVQHLRFPSVVEMLNHFKRYPIPLECGAACDVKLSSYVVASSSSQGLSVPSTMVLVPFTLHRWSSEPSLAHVTVARCPRVHTLDSLHQPVPAPAPQLFQRMAPPEEVASQSLQRSESVGTQPQRHSLQRDPDYELEPTNRGHKRAIDNQYMLL</sequence>
<dbReference type="InterPro" id="IPR015012">
    <property type="entry name" value="Phe_ZIP"/>
</dbReference>
<dbReference type="Gene3D" id="3.30.505.10">
    <property type="entry name" value="SH2 domain"/>
    <property type="match status" value="1"/>
</dbReference>
<evidence type="ECO:0000256" key="1">
    <source>
        <dbReference type="ARBA" id="ARBA00010220"/>
    </source>
</evidence>
<evidence type="ECO:0000313" key="7">
    <source>
        <dbReference type="EMBL" id="MBN3314850.1"/>
    </source>
</evidence>
<dbReference type="Proteomes" id="UP000736164">
    <property type="component" value="Unassembled WGS sequence"/>
</dbReference>
<dbReference type="Gene3D" id="2.30.29.30">
    <property type="entry name" value="Pleckstrin-homology domain (PH domain)/Phosphotyrosine-binding domain (PTB)"/>
    <property type="match status" value="2"/>
</dbReference>
<keyword evidence="2" id="KW-0597">Phosphoprotein</keyword>
<feature type="domain" description="SH2" evidence="6">
    <location>
        <begin position="531"/>
        <end position="629"/>
    </location>
</feature>
<comment type="caution">
    <text evidence="7">The sequence shown here is derived from an EMBL/GenBank/DDBJ whole genome shotgun (WGS) entry which is preliminary data.</text>
</comment>
<dbReference type="GO" id="GO:0035556">
    <property type="term" value="P:intracellular signal transduction"/>
    <property type="evidence" value="ECO:0007669"/>
    <property type="project" value="TreeGrafter"/>
</dbReference>
<evidence type="ECO:0000259" key="6">
    <source>
        <dbReference type="PROSITE" id="PS50001"/>
    </source>
</evidence>
<dbReference type="SUPFAM" id="SSF55550">
    <property type="entry name" value="SH2 domain"/>
    <property type="match status" value="1"/>
</dbReference>
<gene>
    <name evidence="7" type="primary">Sh2b3</name>
    <name evidence="7" type="ORF">GTO95_0013948</name>
</gene>
<protein>
    <submittedName>
        <fullName evidence="7">SH2B3 protein</fullName>
    </submittedName>
</protein>
<dbReference type="FunFam" id="3.30.505.10:FF:000008">
    <property type="entry name" value="SH2B adapter protein 1 isoform 2"/>
    <property type="match status" value="1"/>
</dbReference>
<dbReference type="InterPro" id="IPR036860">
    <property type="entry name" value="SH2_dom_sf"/>
</dbReference>
<evidence type="ECO:0000313" key="8">
    <source>
        <dbReference type="Proteomes" id="UP000736164"/>
    </source>
</evidence>
<dbReference type="Gene3D" id="6.10.140.110">
    <property type="match status" value="1"/>
</dbReference>
<dbReference type="SUPFAM" id="SSF109805">
    <property type="entry name" value="Phenylalanine zipper"/>
    <property type="match status" value="1"/>
</dbReference>
<keyword evidence="3 4" id="KW-0727">SH2 domain</keyword>
<proteinExistence type="inferred from homology"/>
<dbReference type="PROSITE" id="PS50001">
    <property type="entry name" value="SH2"/>
    <property type="match status" value="1"/>
</dbReference>
<dbReference type="InterPro" id="IPR000980">
    <property type="entry name" value="SH2"/>
</dbReference>
<dbReference type="SMART" id="SM00252">
    <property type="entry name" value="SH2"/>
    <property type="match status" value="1"/>
</dbReference>
<evidence type="ECO:0000256" key="2">
    <source>
        <dbReference type="ARBA" id="ARBA00022553"/>
    </source>
</evidence>
<dbReference type="AlphaFoldDB" id="A0A8J7NMR0"/>
<accession>A0A8J7NMR0</accession>
<dbReference type="InterPro" id="IPR011993">
    <property type="entry name" value="PH-like_dom_sf"/>
</dbReference>
<evidence type="ECO:0000256" key="3">
    <source>
        <dbReference type="ARBA" id="ARBA00022999"/>
    </source>
</evidence>
<comment type="similarity">
    <text evidence="1">Belongs to the SH2B adapter family.</text>
</comment>
<feature type="compositionally biased region" description="Low complexity" evidence="5">
    <location>
        <begin position="141"/>
        <end position="158"/>
    </location>
</feature>
<feature type="non-terminal residue" evidence="7">
    <location>
        <position position="1"/>
    </location>
</feature>
<dbReference type="PRINTS" id="PR00401">
    <property type="entry name" value="SH2DOMAIN"/>
</dbReference>
<dbReference type="Pfam" id="PF08916">
    <property type="entry name" value="Phe_ZIP"/>
    <property type="match status" value="1"/>
</dbReference>
<feature type="region of interest" description="Disordered" evidence="5">
    <location>
        <begin position="695"/>
        <end position="744"/>
    </location>
</feature>
<dbReference type="InterPro" id="IPR030523">
    <property type="entry name" value="SH2B"/>
</dbReference>
<dbReference type="SUPFAM" id="SSF50729">
    <property type="entry name" value="PH domain-like"/>
    <property type="match status" value="2"/>
</dbReference>
<name>A0A8J7NMR0_ATRSP</name>
<feature type="compositionally biased region" description="Polar residues" evidence="5">
    <location>
        <begin position="699"/>
        <end position="716"/>
    </location>
</feature>
<feature type="compositionally biased region" description="Basic and acidic residues" evidence="5">
    <location>
        <begin position="125"/>
        <end position="135"/>
    </location>
</feature>
<evidence type="ECO:0000256" key="4">
    <source>
        <dbReference type="PROSITE-ProRule" id="PRU00191"/>
    </source>
</evidence>
<dbReference type="PANTHER" id="PTHR10872">
    <property type="entry name" value="SH2B ADAPTER PROTEIN"/>
    <property type="match status" value="1"/>
</dbReference>
<reference evidence="7" key="1">
    <citation type="journal article" date="2021" name="Cell">
        <title>Tracing the genetic footprints of vertebrate landing in non-teleost ray-finned fishes.</title>
        <authorList>
            <person name="Bi X."/>
            <person name="Wang K."/>
            <person name="Yang L."/>
            <person name="Pan H."/>
            <person name="Jiang H."/>
            <person name="Wei Q."/>
            <person name="Fang M."/>
            <person name="Yu H."/>
            <person name="Zhu C."/>
            <person name="Cai Y."/>
            <person name="He Y."/>
            <person name="Gan X."/>
            <person name="Zeng H."/>
            <person name="Yu D."/>
            <person name="Zhu Y."/>
            <person name="Jiang H."/>
            <person name="Qiu Q."/>
            <person name="Yang H."/>
            <person name="Zhang Y.E."/>
            <person name="Wang W."/>
            <person name="Zhu M."/>
            <person name="He S."/>
            <person name="Zhang G."/>
        </authorList>
    </citation>
    <scope>NUCLEOTIDE SEQUENCE</scope>
    <source>
        <strain evidence="7">Allg_001</strain>
    </source>
</reference>